<accession>A0A6D2KZ08</accession>
<comment type="caution">
    <text evidence="1">The sequence shown here is derived from an EMBL/GenBank/DDBJ whole genome shotgun (WGS) entry which is preliminary data.</text>
</comment>
<evidence type="ECO:0000313" key="2">
    <source>
        <dbReference type="Proteomes" id="UP000467841"/>
    </source>
</evidence>
<name>A0A6D2KZ08_9BRAS</name>
<proteinExistence type="predicted"/>
<organism evidence="1 2">
    <name type="scientific">Microthlaspi erraticum</name>
    <dbReference type="NCBI Taxonomy" id="1685480"/>
    <lineage>
        <taxon>Eukaryota</taxon>
        <taxon>Viridiplantae</taxon>
        <taxon>Streptophyta</taxon>
        <taxon>Embryophyta</taxon>
        <taxon>Tracheophyta</taxon>
        <taxon>Spermatophyta</taxon>
        <taxon>Magnoliopsida</taxon>
        <taxon>eudicotyledons</taxon>
        <taxon>Gunneridae</taxon>
        <taxon>Pentapetalae</taxon>
        <taxon>rosids</taxon>
        <taxon>malvids</taxon>
        <taxon>Brassicales</taxon>
        <taxon>Brassicaceae</taxon>
        <taxon>Coluteocarpeae</taxon>
        <taxon>Microthlaspi</taxon>
    </lineage>
</organism>
<dbReference type="EMBL" id="CACVBM020001939">
    <property type="protein sequence ID" value="CAA7062288.1"/>
    <property type="molecule type" value="Genomic_DNA"/>
</dbReference>
<dbReference type="AlphaFoldDB" id="A0A6D2KZ08"/>
<evidence type="ECO:0000313" key="1">
    <source>
        <dbReference type="EMBL" id="CAA7062288.1"/>
    </source>
</evidence>
<dbReference type="Proteomes" id="UP000467841">
    <property type="component" value="Unassembled WGS sequence"/>
</dbReference>
<gene>
    <name evidence="1" type="ORF">MERR_LOCUS49524</name>
</gene>
<keyword evidence="2" id="KW-1185">Reference proteome</keyword>
<dbReference type="OrthoDB" id="10608698at2759"/>
<protein>
    <submittedName>
        <fullName evidence="1">Uncharacterized protein</fullName>
    </submittedName>
</protein>
<sequence length="225" mass="25474">MNLQQRSDEQAIALQEILAKFEQDLCDKLRRSMEPVLQVLQRSHVLPPRDDVFFDDEGNVLLKEIHGAPIFDVYDDTNPISDACDGANLFCDEENPIFDVYDDTNLISSACDGADLICHEGDAANLVFDVMNDEDSANDIFHKKEIDVIGIHELFEDRITNLVCHSNEDLSNEVHVTMFSDSYVDIYHDEIHASDTAVYIGPYPDPVIVMDDKDVERQILIEAVI</sequence>
<reference evidence="1" key="1">
    <citation type="submission" date="2020-01" db="EMBL/GenBank/DDBJ databases">
        <authorList>
            <person name="Mishra B."/>
        </authorList>
    </citation>
    <scope>NUCLEOTIDE SEQUENCE [LARGE SCALE GENOMIC DNA]</scope>
</reference>